<dbReference type="InterPro" id="IPR007111">
    <property type="entry name" value="NACHT_NTPase"/>
</dbReference>
<dbReference type="Gene3D" id="2.130.10.10">
    <property type="entry name" value="YVTN repeat-like/Quinoprotein amine dehydrogenase"/>
    <property type="match status" value="4"/>
</dbReference>
<dbReference type="SUPFAM" id="SSF50978">
    <property type="entry name" value="WD40 repeat-like"/>
    <property type="match status" value="2"/>
</dbReference>
<feature type="repeat" description="WD" evidence="3">
    <location>
        <begin position="1089"/>
        <end position="1121"/>
    </location>
</feature>
<dbReference type="InterPro" id="IPR019775">
    <property type="entry name" value="WD40_repeat_CS"/>
</dbReference>
<evidence type="ECO:0000259" key="4">
    <source>
        <dbReference type="PROSITE" id="PS50837"/>
    </source>
</evidence>
<dbReference type="EMBL" id="JACYCC010000050">
    <property type="protein sequence ID" value="KAF8676557.1"/>
    <property type="molecule type" value="Genomic_DNA"/>
</dbReference>
<dbReference type="SUPFAM" id="SSF52540">
    <property type="entry name" value="P-loop containing nucleoside triphosphate hydrolases"/>
    <property type="match status" value="1"/>
</dbReference>
<sequence>MERFRVYVERKKKKLKEKFMPATSLNVSISTPSISLGTNTLYTETATSRLHSTAHENIVLGGSSSQISDTNQSAPEIGPLHDIHSATEAAASRSLPASGSKSSALITLSTALKTLQSGAEVFPPLRAAIGGLVACIERIELSSKHRNEFEDLASSLTSLSISLHRHLKESRSNQVSEFLEQMAASVEEQVKIISSRQDRGAGGYFRQAEEDEDEILRGYKRIAEILAQLQAEANLKMWNAVEGQLADSRIDALSSVDSATYNSLLSHEVNRRACTKETRVQILLELEKWSLDPSQPNIFWMNGMAGTGKTTIAYTFAESLKTRGALGGSFFCTRTSDECRDVGRIVPTIAHQLSQYSPSFRSALLQVLEQEPKIRSQSIDSQCERLIKEPLQKTKNQMTKGLVVVIDALDECSNTNGVGTILSALFRVAPNLPIRFFITSRPEPDIRLRVDAQSQQSRSICILHDMEKSLVQADIHLYLREELANSVSEHDLSQLAKLSGTLFIYAATVIRYIRRKGNMVDQDRLETVLNSSSNVGYQHTDIDRLYTTILDAAMNDPEHEPKEQEQMRLILWTAVCTREPVTINTLAALAGIKPAKANVLLQSLYSVLHVSQVTNMVSTLHASFPDYIFDDARSKRFYCDETTHSQLLSKHCFDIMRDQLRFNICGLETSFIADSEVKDLKARINRSILPTLSYAAHHWGHHVAKSRHCEETQTKLEEFLSNQLLFWMEVLSLKGTLDMGIAMLSLVKPWMAANNSPSNLVKILDDSWIFLSTFAAGSGSQSTPHIYISALAFCHPSSWVLQQYKGRTRQLLSLAGSAVEGSPTALLATWGMQSGPVCVAFSSDGSRLAIGFYDGAVCVAHAHNGAVVLGPLKGHTKEVNSVALSPDGSMLASGSGDGTILVRDAQTGNRVYDVIKEHRGQVTSVCFSPDGKYILSGSHDRTTRMWDSGDGSLIPNSIKHHPSLVLCTAFSPDGKHIACGLASNKCPIVVYDASTSESRPFPFNAHQSWVESIAFSPNGKNLVIGYYSGDLRVWSLHNGTATHSPPKVHNYAITSIGFSPLGDKLVTASYDSCVYIWDVENGYSNPCLLGTHDNSVFSTAFSPDGTRVASCSWDRTVKMWNPLHSTSSHTPRWKAPTRAVSSVAILPDGSRIAAASGDKSIYMFNARDGTATVEPLVAHTDWIRSVAFSPNGRYLASCGDDRAICLWDGTSGKLLSGPLRGHRRSVLSISFSPDGKRIVSASKDKTIRMWDVGNGTLTAIDLVGTHEVRVYCATFSPDGGHIVSGCEDGKIRMWDSHSLSLVFDLFGSQWHKGSINSVTFSPDGQLVASGSDDGTICVFDSRSGDLVLGPLKRHERSVQSVVFSPDGSHIVSGSFDGSVRVWVVKDGAPACEPLRGHQNVVTSVAYLPAGRHIVSGSHDSTIRVWKAPGGGVVSDLSHSAPSASDERQTHRAIAGGLTMWRDGWVRNHDSQLVFWAPSDIRRLFPVLETVYTIGPAGILLTDYTQPLLLGEEWDRCYVGSG</sequence>
<reference evidence="5" key="1">
    <citation type="submission" date="2020-09" db="EMBL/GenBank/DDBJ databases">
        <title>Comparative genome analyses of four rice-infecting Rhizoctonia solani isolates reveal extensive enrichment of homogalacturonan modification genes.</title>
        <authorList>
            <person name="Lee D.-Y."/>
            <person name="Jeon J."/>
            <person name="Kim K.-T."/>
            <person name="Cheong K."/>
            <person name="Song H."/>
            <person name="Choi G."/>
            <person name="Ko J."/>
            <person name="Opiyo S.O."/>
            <person name="Zuo S."/>
            <person name="Madhav S."/>
            <person name="Lee Y.-H."/>
            <person name="Wang G.-L."/>
        </authorList>
    </citation>
    <scope>NUCLEOTIDE SEQUENCE</scope>
    <source>
        <strain evidence="5">AG1-IA YN-7</strain>
    </source>
</reference>
<dbReference type="InterPro" id="IPR001680">
    <property type="entry name" value="WD40_rpt"/>
</dbReference>
<dbReference type="InterPro" id="IPR027417">
    <property type="entry name" value="P-loop_NTPase"/>
</dbReference>
<feature type="repeat" description="WD" evidence="3">
    <location>
        <begin position="1219"/>
        <end position="1260"/>
    </location>
</feature>
<dbReference type="Proteomes" id="UP000650582">
    <property type="component" value="Unassembled WGS sequence"/>
</dbReference>
<dbReference type="Pfam" id="PF00400">
    <property type="entry name" value="WD40"/>
    <property type="match status" value="14"/>
</dbReference>
<dbReference type="PROSITE" id="PS50294">
    <property type="entry name" value="WD_REPEATS_REGION"/>
    <property type="match status" value="11"/>
</dbReference>
<dbReference type="InterPro" id="IPR020472">
    <property type="entry name" value="WD40_PAC1"/>
</dbReference>
<dbReference type="PROSITE" id="PS00678">
    <property type="entry name" value="WD_REPEATS_1"/>
    <property type="match status" value="2"/>
</dbReference>
<proteinExistence type="predicted"/>
<feature type="repeat" description="WD" evidence="3">
    <location>
        <begin position="1394"/>
        <end position="1426"/>
    </location>
</feature>
<feature type="repeat" description="WD" evidence="3">
    <location>
        <begin position="1176"/>
        <end position="1217"/>
    </location>
</feature>
<evidence type="ECO:0000313" key="6">
    <source>
        <dbReference type="Proteomes" id="UP000650582"/>
    </source>
</evidence>
<name>A0A8H7H6W0_9AGAM</name>
<feature type="repeat" description="WD" evidence="3">
    <location>
        <begin position="915"/>
        <end position="956"/>
    </location>
</feature>
<feature type="domain" description="NACHT" evidence="4">
    <location>
        <begin position="297"/>
        <end position="442"/>
    </location>
</feature>
<evidence type="ECO:0000256" key="1">
    <source>
        <dbReference type="ARBA" id="ARBA00022574"/>
    </source>
</evidence>
<dbReference type="SMART" id="SM00320">
    <property type="entry name" value="WD40"/>
    <property type="match status" value="14"/>
</dbReference>
<dbReference type="CDD" id="cd00200">
    <property type="entry name" value="WD40"/>
    <property type="match status" value="2"/>
</dbReference>
<dbReference type="InterPro" id="IPR056884">
    <property type="entry name" value="NPHP3-like_N"/>
</dbReference>
<evidence type="ECO:0000256" key="3">
    <source>
        <dbReference type="PROSITE-ProRule" id="PRU00221"/>
    </source>
</evidence>
<protein>
    <submittedName>
        <fullName evidence="5">WD40 repeat-like protein</fullName>
    </submittedName>
</protein>
<evidence type="ECO:0000256" key="2">
    <source>
        <dbReference type="ARBA" id="ARBA00022737"/>
    </source>
</evidence>
<evidence type="ECO:0000313" key="5">
    <source>
        <dbReference type="EMBL" id="KAF8676557.1"/>
    </source>
</evidence>
<feature type="repeat" description="WD" evidence="3">
    <location>
        <begin position="1003"/>
        <end position="1044"/>
    </location>
</feature>
<dbReference type="Pfam" id="PF24883">
    <property type="entry name" value="NPHP3_N"/>
    <property type="match status" value="1"/>
</dbReference>
<dbReference type="PRINTS" id="PR00320">
    <property type="entry name" value="GPROTEINBRPT"/>
</dbReference>
<feature type="repeat" description="WD" evidence="3">
    <location>
        <begin position="1263"/>
        <end position="1295"/>
    </location>
</feature>
<dbReference type="PANTHER" id="PTHR19879">
    <property type="entry name" value="TRANSCRIPTION INITIATION FACTOR TFIID"/>
    <property type="match status" value="1"/>
</dbReference>
<dbReference type="InterPro" id="IPR036322">
    <property type="entry name" value="WD40_repeat_dom_sf"/>
</dbReference>
<dbReference type="Gene3D" id="3.40.50.300">
    <property type="entry name" value="P-loop containing nucleotide triphosphate hydrolases"/>
    <property type="match status" value="1"/>
</dbReference>
<organism evidence="5 6">
    <name type="scientific">Rhizoctonia solani</name>
    <dbReference type="NCBI Taxonomy" id="456999"/>
    <lineage>
        <taxon>Eukaryota</taxon>
        <taxon>Fungi</taxon>
        <taxon>Dikarya</taxon>
        <taxon>Basidiomycota</taxon>
        <taxon>Agaricomycotina</taxon>
        <taxon>Agaricomycetes</taxon>
        <taxon>Cantharellales</taxon>
        <taxon>Ceratobasidiaceae</taxon>
        <taxon>Rhizoctonia</taxon>
    </lineage>
</organism>
<feature type="repeat" description="WD" evidence="3">
    <location>
        <begin position="1351"/>
        <end position="1382"/>
    </location>
</feature>
<feature type="repeat" description="WD" evidence="3">
    <location>
        <begin position="1046"/>
        <end position="1082"/>
    </location>
</feature>
<keyword evidence="2" id="KW-0677">Repeat</keyword>
<dbReference type="PROSITE" id="PS50082">
    <property type="entry name" value="WD_REPEATS_2"/>
    <property type="match status" value="11"/>
</dbReference>
<feature type="repeat" description="WD" evidence="3">
    <location>
        <begin position="1308"/>
        <end position="1349"/>
    </location>
</feature>
<gene>
    <name evidence="5" type="ORF">RHS04_06497</name>
</gene>
<dbReference type="InterPro" id="IPR015943">
    <property type="entry name" value="WD40/YVTN_repeat-like_dom_sf"/>
</dbReference>
<accession>A0A8H7H6W0</accession>
<dbReference type="PROSITE" id="PS50837">
    <property type="entry name" value="NACHT"/>
    <property type="match status" value="1"/>
</dbReference>
<keyword evidence="1 3" id="KW-0853">WD repeat</keyword>
<comment type="caution">
    <text evidence="5">The sequence shown here is derived from an EMBL/GenBank/DDBJ whole genome shotgun (WGS) entry which is preliminary data.</text>
</comment>
<dbReference type="PANTHER" id="PTHR19879:SF9">
    <property type="entry name" value="TRANSCRIPTION INITIATION FACTOR TFIID SUBUNIT 5"/>
    <property type="match status" value="1"/>
</dbReference>
<feature type="repeat" description="WD" evidence="3">
    <location>
        <begin position="872"/>
        <end position="913"/>
    </location>
</feature>